<evidence type="ECO:0000256" key="1">
    <source>
        <dbReference type="SAM" id="MobiDB-lite"/>
    </source>
</evidence>
<accession>A0A9P6PNK0</accession>
<evidence type="ECO:0000313" key="3">
    <source>
        <dbReference type="EMBL" id="KAG0248885.1"/>
    </source>
</evidence>
<feature type="transmembrane region" description="Helical" evidence="2">
    <location>
        <begin position="133"/>
        <end position="154"/>
    </location>
</feature>
<keyword evidence="2" id="KW-0812">Transmembrane</keyword>
<sequence>MAALSISITTLRYIILFSCIGAFGFDMYFVHVYILYPTVVFSWKFTIQTSMAGVLALIMINSEILYRIQVYRRNYRERHFRHDFGEHNPYLESHIVPEAATSATTTTTTATSTPMASPHDNKRAPKIRVSRSYCVRFWSLIRFLVVWCVCAALFRVTVSSFRYQSRQVFEVPFERTSGVTGDYWDWEHHSRYDPRDLFDCPDVDWDYLPSTLCNFDQSTMILAAVAGLLAVFEALMTLILENRDPELPKMLIKTSAGTDTVRHPVEAIDQAELGHSQVIAAHMPQSPMEMHPYAVYQSPPPPPAKSAIMAHIPDSNISERSLPPLPPRETDKVAMAIPVYEEGDSANVLASDDKKKKEVMRDNEEEPLPVLPIEEDDNQAGPSHSYPADVKHTNGKY</sequence>
<evidence type="ECO:0000313" key="4">
    <source>
        <dbReference type="Proteomes" id="UP000726737"/>
    </source>
</evidence>
<feature type="compositionally biased region" description="Acidic residues" evidence="1">
    <location>
        <begin position="363"/>
        <end position="378"/>
    </location>
</feature>
<dbReference type="Proteomes" id="UP000726737">
    <property type="component" value="Unassembled WGS sequence"/>
</dbReference>
<keyword evidence="2" id="KW-1133">Transmembrane helix</keyword>
<keyword evidence="2" id="KW-0472">Membrane</keyword>
<feature type="transmembrane region" description="Helical" evidence="2">
    <location>
        <begin position="47"/>
        <end position="66"/>
    </location>
</feature>
<dbReference type="OrthoDB" id="2448870at2759"/>
<keyword evidence="4" id="KW-1185">Reference proteome</keyword>
<protein>
    <submittedName>
        <fullName evidence="3">Uncharacterized protein</fullName>
    </submittedName>
</protein>
<dbReference type="AlphaFoldDB" id="A0A9P6PNK0"/>
<name>A0A9P6PNK0_9FUNG</name>
<feature type="region of interest" description="Disordered" evidence="1">
    <location>
        <begin position="342"/>
        <end position="397"/>
    </location>
</feature>
<dbReference type="EMBL" id="JAAAJA010000903">
    <property type="protein sequence ID" value="KAG0248885.1"/>
    <property type="molecule type" value="Genomic_DNA"/>
</dbReference>
<evidence type="ECO:0000256" key="2">
    <source>
        <dbReference type="SAM" id="Phobius"/>
    </source>
</evidence>
<reference evidence="3" key="1">
    <citation type="journal article" date="2020" name="Fungal Divers.">
        <title>Resolving the Mortierellaceae phylogeny through synthesis of multi-gene phylogenetics and phylogenomics.</title>
        <authorList>
            <person name="Vandepol N."/>
            <person name="Liber J."/>
            <person name="Desiro A."/>
            <person name="Na H."/>
            <person name="Kennedy M."/>
            <person name="Barry K."/>
            <person name="Grigoriev I.V."/>
            <person name="Miller A.N."/>
            <person name="O'Donnell K."/>
            <person name="Stajich J.E."/>
            <person name="Bonito G."/>
        </authorList>
    </citation>
    <scope>NUCLEOTIDE SEQUENCE</scope>
    <source>
        <strain evidence="3">KOD948</strain>
    </source>
</reference>
<proteinExistence type="predicted"/>
<organism evidence="3 4">
    <name type="scientific">Mortierella polycephala</name>
    <dbReference type="NCBI Taxonomy" id="41804"/>
    <lineage>
        <taxon>Eukaryota</taxon>
        <taxon>Fungi</taxon>
        <taxon>Fungi incertae sedis</taxon>
        <taxon>Mucoromycota</taxon>
        <taxon>Mortierellomycotina</taxon>
        <taxon>Mortierellomycetes</taxon>
        <taxon>Mortierellales</taxon>
        <taxon>Mortierellaceae</taxon>
        <taxon>Mortierella</taxon>
    </lineage>
</organism>
<comment type="caution">
    <text evidence="3">The sequence shown here is derived from an EMBL/GenBank/DDBJ whole genome shotgun (WGS) entry which is preliminary data.</text>
</comment>
<feature type="transmembrane region" description="Helical" evidence="2">
    <location>
        <begin position="12"/>
        <end position="35"/>
    </location>
</feature>
<feature type="transmembrane region" description="Helical" evidence="2">
    <location>
        <begin position="220"/>
        <end position="240"/>
    </location>
</feature>
<gene>
    <name evidence="3" type="ORF">BG011_009813</name>
</gene>
<feature type="compositionally biased region" description="Basic and acidic residues" evidence="1">
    <location>
        <begin position="351"/>
        <end position="362"/>
    </location>
</feature>